<sequence length="67" mass="7912">MKAAELRQMSDEQLRLTIEETEKSLFKLRMQASTERLDVPSELRRQRRLIARVKTIQSQRQIATVAK</sequence>
<dbReference type="PANTHER" id="PTHR10916:SF0">
    <property type="entry name" value="LARGE RIBOSOMAL SUBUNIT PROTEIN UL29C"/>
    <property type="match status" value="1"/>
</dbReference>
<evidence type="ECO:0000256" key="2">
    <source>
        <dbReference type="ARBA" id="ARBA00022980"/>
    </source>
</evidence>
<keyword evidence="3 5" id="KW-0687">Ribonucleoprotein</keyword>
<dbReference type="InterPro" id="IPR036049">
    <property type="entry name" value="Ribosomal_uL29_sf"/>
</dbReference>
<proteinExistence type="inferred from homology"/>
<accession>A0A517YJR7</accession>
<gene>
    <name evidence="5 6" type="primary">rpmC</name>
    <name evidence="6" type="ORF">ETAA8_56080</name>
</gene>
<evidence type="ECO:0000256" key="3">
    <source>
        <dbReference type="ARBA" id="ARBA00023274"/>
    </source>
</evidence>
<dbReference type="Proteomes" id="UP000315017">
    <property type="component" value="Chromosome"/>
</dbReference>
<dbReference type="InterPro" id="IPR001854">
    <property type="entry name" value="Ribosomal_uL29"/>
</dbReference>
<evidence type="ECO:0000256" key="1">
    <source>
        <dbReference type="ARBA" id="ARBA00009254"/>
    </source>
</evidence>
<dbReference type="GO" id="GO:0003735">
    <property type="term" value="F:structural constituent of ribosome"/>
    <property type="evidence" value="ECO:0007669"/>
    <property type="project" value="InterPro"/>
</dbReference>
<protein>
    <recommendedName>
        <fullName evidence="4 5">Large ribosomal subunit protein uL29</fullName>
    </recommendedName>
</protein>
<evidence type="ECO:0000313" key="6">
    <source>
        <dbReference type="EMBL" id="QDU30468.1"/>
    </source>
</evidence>
<dbReference type="RefSeq" id="WP_145095979.1">
    <property type="nucleotide sequence ID" value="NZ_CP036274.1"/>
</dbReference>
<dbReference type="CDD" id="cd00427">
    <property type="entry name" value="Ribosomal_L29_HIP"/>
    <property type="match status" value="1"/>
</dbReference>
<dbReference type="PANTHER" id="PTHR10916">
    <property type="entry name" value="60S RIBOSOMAL PROTEIN L35/50S RIBOSOMAL PROTEIN L29"/>
    <property type="match status" value="1"/>
</dbReference>
<dbReference type="InterPro" id="IPR050063">
    <property type="entry name" value="Ribosomal_protein_uL29"/>
</dbReference>
<dbReference type="KEGG" id="aagg:ETAA8_56080"/>
<dbReference type="NCBIfam" id="TIGR00012">
    <property type="entry name" value="L29"/>
    <property type="match status" value="1"/>
</dbReference>
<dbReference type="EMBL" id="CP036274">
    <property type="protein sequence ID" value="QDU30468.1"/>
    <property type="molecule type" value="Genomic_DNA"/>
</dbReference>
<dbReference type="SUPFAM" id="SSF46561">
    <property type="entry name" value="Ribosomal protein L29 (L29p)"/>
    <property type="match status" value="1"/>
</dbReference>
<comment type="similarity">
    <text evidence="1 5">Belongs to the universal ribosomal protein uL29 family.</text>
</comment>
<dbReference type="HAMAP" id="MF_00374">
    <property type="entry name" value="Ribosomal_uL29"/>
    <property type="match status" value="1"/>
</dbReference>
<keyword evidence="2 5" id="KW-0689">Ribosomal protein</keyword>
<dbReference type="OrthoDB" id="9815192at2"/>
<name>A0A517YJR7_9BACT</name>
<evidence type="ECO:0000256" key="4">
    <source>
        <dbReference type="ARBA" id="ARBA00035204"/>
    </source>
</evidence>
<dbReference type="GO" id="GO:0006412">
    <property type="term" value="P:translation"/>
    <property type="evidence" value="ECO:0007669"/>
    <property type="project" value="UniProtKB-UniRule"/>
</dbReference>
<organism evidence="6 7">
    <name type="scientific">Anatilimnocola aggregata</name>
    <dbReference type="NCBI Taxonomy" id="2528021"/>
    <lineage>
        <taxon>Bacteria</taxon>
        <taxon>Pseudomonadati</taxon>
        <taxon>Planctomycetota</taxon>
        <taxon>Planctomycetia</taxon>
        <taxon>Pirellulales</taxon>
        <taxon>Pirellulaceae</taxon>
        <taxon>Anatilimnocola</taxon>
    </lineage>
</organism>
<dbReference type="GO" id="GO:0022625">
    <property type="term" value="C:cytosolic large ribosomal subunit"/>
    <property type="evidence" value="ECO:0007669"/>
    <property type="project" value="TreeGrafter"/>
</dbReference>
<evidence type="ECO:0000313" key="7">
    <source>
        <dbReference type="Proteomes" id="UP000315017"/>
    </source>
</evidence>
<keyword evidence="7" id="KW-1185">Reference proteome</keyword>
<dbReference type="AlphaFoldDB" id="A0A517YJR7"/>
<dbReference type="Pfam" id="PF00831">
    <property type="entry name" value="Ribosomal_L29"/>
    <property type="match status" value="1"/>
</dbReference>
<dbReference type="Gene3D" id="1.10.287.310">
    <property type="match status" value="1"/>
</dbReference>
<reference evidence="6 7" key="1">
    <citation type="submission" date="2019-02" db="EMBL/GenBank/DDBJ databases">
        <title>Deep-cultivation of Planctomycetes and their phenomic and genomic characterization uncovers novel biology.</title>
        <authorList>
            <person name="Wiegand S."/>
            <person name="Jogler M."/>
            <person name="Boedeker C."/>
            <person name="Pinto D."/>
            <person name="Vollmers J."/>
            <person name="Rivas-Marin E."/>
            <person name="Kohn T."/>
            <person name="Peeters S.H."/>
            <person name="Heuer A."/>
            <person name="Rast P."/>
            <person name="Oberbeckmann S."/>
            <person name="Bunk B."/>
            <person name="Jeske O."/>
            <person name="Meyerdierks A."/>
            <person name="Storesund J.E."/>
            <person name="Kallscheuer N."/>
            <person name="Luecker S."/>
            <person name="Lage O.M."/>
            <person name="Pohl T."/>
            <person name="Merkel B.J."/>
            <person name="Hornburger P."/>
            <person name="Mueller R.-W."/>
            <person name="Bruemmer F."/>
            <person name="Labrenz M."/>
            <person name="Spormann A.M."/>
            <person name="Op den Camp H."/>
            <person name="Overmann J."/>
            <person name="Amann R."/>
            <person name="Jetten M.S.M."/>
            <person name="Mascher T."/>
            <person name="Medema M.H."/>
            <person name="Devos D.P."/>
            <person name="Kaster A.-K."/>
            <person name="Ovreas L."/>
            <person name="Rohde M."/>
            <person name="Galperin M.Y."/>
            <person name="Jogler C."/>
        </authorList>
    </citation>
    <scope>NUCLEOTIDE SEQUENCE [LARGE SCALE GENOMIC DNA]</scope>
    <source>
        <strain evidence="6 7">ETA_A8</strain>
    </source>
</reference>
<evidence type="ECO:0000256" key="5">
    <source>
        <dbReference type="HAMAP-Rule" id="MF_00374"/>
    </source>
</evidence>